<dbReference type="Gene3D" id="3.10.580.10">
    <property type="entry name" value="CBS-domain"/>
    <property type="match status" value="1"/>
</dbReference>
<dbReference type="Pfam" id="PF03445">
    <property type="entry name" value="DUF294"/>
    <property type="match status" value="1"/>
</dbReference>
<dbReference type="SMART" id="SM00116">
    <property type="entry name" value="CBS"/>
    <property type="match status" value="2"/>
</dbReference>
<proteinExistence type="predicted"/>
<dbReference type="AlphaFoldDB" id="A0A0C5VVN2"/>
<dbReference type="PANTHER" id="PTHR43080:SF2">
    <property type="entry name" value="CBS DOMAIN-CONTAINING PROTEIN"/>
    <property type="match status" value="1"/>
</dbReference>
<dbReference type="InterPro" id="IPR051257">
    <property type="entry name" value="Diverse_CBS-Domain"/>
</dbReference>
<dbReference type="OrthoDB" id="9808528at2"/>
<evidence type="ECO:0000259" key="4">
    <source>
        <dbReference type="PROSITE" id="PS51371"/>
    </source>
</evidence>
<dbReference type="HOGENOM" id="CLU_027866_1_0_6"/>
<dbReference type="InterPro" id="IPR018821">
    <property type="entry name" value="DUF294_put_nucleoTrafse_sb-bd"/>
</dbReference>
<evidence type="ECO:0000313" key="6">
    <source>
        <dbReference type="Proteomes" id="UP000032266"/>
    </source>
</evidence>
<dbReference type="InterPro" id="IPR018490">
    <property type="entry name" value="cNMP-bd_dom_sf"/>
</dbReference>
<dbReference type="RefSeq" id="WP_044619125.1">
    <property type="nucleotide sequence ID" value="NZ_CP007142.1"/>
</dbReference>
<feature type="domain" description="CBS" evidence="4">
    <location>
        <begin position="163"/>
        <end position="221"/>
    </location>
</feature>
<dbReference type="CDD" id="cd05401">
    <property type="entry name" value="NT_GlnE_GlnD_like"/>
    <property type="match status" value="1"/>
</dbReference>
<dbReference type="InterPro" id="IPR000595">
    <property type="entry name" value="cNMP-bd_dom"/>
</dbReference>
<dbReference type="PROSITE" id="PS51371">
    <property type="entry name" value="CBS"/>
    <property type="match status" value="2"/>
</dbReference>
<protein>
    <submittedName>
        <fullName evidence="5">Putative signal-transduction protein containing cAMP-binding and CBS domain</fullName>
    </submittedName>
</protein>
<reference evidence="5 6" key="1">
    <citation type="submission" date="2014-01" db="EMBL/GenBank/DDBJ databases">
        <title>Full genme sequencing of cellulolytic bacterium Gynuella sunshinyii YC6258T gen. nov., sp. nov.</title>
        <authorList>
            <person name="Khan H."/>
            <person name="Chung E.J."/>
            <person name="Chung Y.R."/>
        </authorList>
    </citation>
    <scope>NUCLEOTIDE SEQUENCE [LARGE SCALE GENOMIC DNA]</scope>
    <source>
        <strain evidence="5 6">YC6258</strain>
    </source>
</reference>
<dbReference type="InterPro" id="IPR014710">
    <property type="entry name" value="RmlC-like_jellyroll"/>
</dbReference>
<dbReference type="PROSITE" id="PS50042">
    <property type="entry name" value="CNMP_BINDING_3"/>
    <property type="match status" value="1"/>
</dbReference>
<dbReference type="EMBL" id="CP007142">
    <property type="protein sequence ID" value="AJQ97363.1"/>
    <property type="molecule type" value="Genomic_DNA"/>
</dbReference>
<dbReference type="CDD" id="cd00038">
    <property type="entry name" value="CAP_ED"/>
    <property type="match status" value="1"/>
</dbReference>
<keyword evidence="1 2" id="KW-0129">CBS domain</keyword>
<dbReference type="CDD" id="cd04587">
    <property type="entry name" value="CBS_pair_CAP-ED_NT_Pol-beta-like_DUF294_assoc"/>
    <property type="match status" value="1"/>
</dbReference>
<dbReference type="STRING" id="1445510.YC6258_05333"/>
<dbReference type="InterPro" id="IPR046342">
    <property type="entry name" value="CBS_dom_sf"/>
</dbReference>
<dbReference type="SUPFAM" id="SSF51206">
    <property type="entry name" value="cAMP-binding domain-like"/>
    <property type="match status" value="1"/>
</dbReference>
<dbReference type="SUPFAM" id="SSF54631">
    <property type="entry name" value="CBS-domain pair"/>
    <property type="match status" value="1"/>
</dbReference>
<evidence type="ECO:0000256" key="2">
    <source>
        <dbReference type="PROSITE-ProRule" id="PRU00703"/>
    </source>
</evidence>
<feature type="domain" description="CBS" evidence="4">
    <location>
        <begin position="227"/>
        <end position="286"/>
    </location>
</feature>
<sequence>MSATIEITEVISFLQKTPPFQFLDGNALKRIASGLEVQYIKVEQSTAIQTPESRPVLHIIRRGAFEIRSQEGLLVDRLADGECFGISSILENNPEGFTVIALEDSLVYRLDRKTFQTIADDYPSFLSYFTSTRANRLRKLFASQTHPTITPAIHLSSSVDSLMSSGLIATDLNSSVQAVAKKMTAARVSSILVLENEKMIGILTDRDLRSRVLANALPADTPVGDIMTHEPVYLAQHASIMEALLLMSERDIHHLPIISNDAKPVGMITSTDLLRNQQLSPLLLASEISRQTNVPALINTCKRLPALINNLVVTNISPVDIGRVVATISDNLIQQLIKLAMVQYGQAPMDFNFLVFGSLARREQSLGSDQDNALMLESEPNEQEVHYFNRLARFVSDGLHHCGFPYCPGNIMATNPTWMMSRQQWQRQFNYWIEKSTPKALLNASIFFDIRSSYGPEEPARQLVAETLEHCKKNSIFLATLTKNALRSRPPLGFFRNLVLESTGEHKNELDLKHNGIALINDLARIYGLAAGETSTSTIERLQNLSDKKIMSQENIHNLQDAWMFLSELRLQTQHESWQRHGKTSAYLDPTHLSQLERRHLKATFKAIANAQDMAKIRFANGLPS</sequence>
<feature type="domain" description="Cyclic nucleotide-binding" evidence="3">
    <location>
        <begin position="19"/>
        <end position="118"/>
    </location>
</feature>
<dbReference type="GO" id="GO:0008773">
    <property type="term" value="F:[protein-PII] uridylyltransferase activity"/>
    <property type="evidence" value="ECO:0007669"/>
    <property type="project" value="InterPro"/>
</dbReference>
<gene>
    <name evidence="5" type="ORF">YC6258_05333</name>
</gene>
<evidence type="ECO:0000259" key="3">
    <source>
        <dbReference type="PROSITE" id="PS50042"/>
    </source>
</evidence>
<dbReference type="Pfam" id="PF10335">
    <property type="entry name" value="DUF294_C"/>
    <property type="match status" value="1"/>
</dbReference>
<name>A0A0C5VVN2_9GAMM</name>
<dbReference type="Proteomes" id="UP000032266">
    <property type="component" value="Chromosome"/>
</dbReference>
<dbReference type="Pfam" id="PF00571">
    <property type="entry name" value="CBS"/>
    <property type="match status" value="2"/>
</dbReference>
<accession>A0A0C5VVN2</accession>
<dbReference type="InterPro" id="IPR000644">
    <property type="entry name" value="CBS_dom"/>
</dbReference>
<dbReference type="Gene3D" id="2.60.120.10">
    <property type="entry name" value="Jelly Rolls"/>
    <property type="match status" value="1"/>
</dbReference>
<dbReference type="PATRIC" id="fig|1445510.3.peg.5294"/>
<dbReference type="PANTHER" id="PTHR43080">
    <property type="entry name" value="CBS DOMAIN-CONTAINING PROTEIN CBSX3, MITOCHONDRIAL"/>
    <property type="match status" value="1"/>
</dbReference>
<dbReference type="KEGG" id="gsn:YC6258_05333"/>
<evidence type="ECO:0000313" key="5">
    <source>
        <dbReference type="EMBL" id="AJQ97363.1"/>
    </source>
</evidence>
<dbReference type="InterPro" id="IPR005105">
    <property type="entry name" value="GlnD_Uridyltrans_N"/>
</dbReference>
<organism evidence="5 6">
    <name type="scientific">Gynuella sunshinyii YC6258</name>
    <dbReference type="NCBI Taxonomy" id="1445510"/>
    <lineage>
        <taxon>Bacteria</taxon>
        <taxon>Pseudomonadati</taxon>
        <taxon>Pseudomonadota</taxon>
        <taxon>Gammaproteobacteria</taxon>
        <taxon>Oceanospirillales</taxon>
        <taxon>Saccharospirillaceae</taxon>
        <taxon>Gynuella</taxon>
    </lineage>
</organism>
<evidence type="ECO:0000256" key="1">
    <source>
        <dbReference type="ARBA" id="ARBA00023122"/>
    </source>
</evidence>
<keyword evidence="6" id="KW-1185">Reference proteome</keyword>
<dbReference type="Pfam" id="PF00027">
    <property type="entry name" value="cNMP_binding"/>
    <property type="match status" value="1"/>
</dbReference>